<proteinExistence type="predicted"/>
<gene>
    <name evidence="2" type="ORF">STSP_46240</name>
</gene>
<dbReference type="PATRIC" id="fig|1716141.3.peg.4862"/>
<dbReference type="GO" id="GO:0031412">
    <property type="term" value="P:gas vesicle organization"/>
    <property type="evidence" value="ECO:0007669"/>
    <property type="project" value="InterPro"/>
</dbReference>
<evidence type="ECO:0000313" key="2">
    <source>
        <dbReference type="EMBL" id="OAH12049.1"/>
    </source>
</evidence>
<dbReference type="Proteomes" id="UP000077381">
    <property type="component" value="Unassembled WGS sequence"/>
</dbReference>
<dbReference type="Pfam" id="PF05800">
    <property type="entry name" value="GvpO"/>
    <property type="match status" value="1"/>
</dbReference>
<feature type="compositionally biased region" description="Polar residues" evidence="1">
    <location>
        <begin position="1"/>
        <end position="12"/>
    </location>
</feature>
<comment type="caution">
    <text evidence="2">The sequence shown here is derived from an EMBL/GenBank/DDBJ whole genome shotgun (WGS) entry which is preliminary data.</text>
</comment>
<accession>A0A177HN56</accession>
<feature type="region of interest" description="Disordered" evidence="1">
    <location>
        <begin position="1"/>
        <end position="22"/>
    </location>
</feature>
<reference evidence="2 3" key="1">
    <citation type="submission" date="2015-12" db="EMBL/GenBank/DDBJ databases">
        <title>Genome sequence of Streptomyces sp. G25.</title>
        <authorList>
            <person name="Poehlein A."/>
            <person name="Roettig A."/>
            <person name="Hiessl S."/>
            <person name="Hauschild P."/>
            <person name="Schauer J."/>
            <person name="Madkour M.H."/>
            <person name="Al-Ansari A.M."/>
            <person name="Almakishah N.H."/>
            <person name="Steinbuechel A."/>
            <person name="Daniel R."/>
        </authorList>
    </citation>
    <scope>NUCLEOTIDE SEQUENCE [LARGE SCALE GENOMIC DNA]</scope>
    <source>
        <strain evidence="3">G25(2015)</strain>
    </source>
</reference>
<dbReference type="OrthoDB" id="163447at2"/>
<dbReference type="PIRSF" id="PIRSF028743">
    <property type="entry name" value="GvpO_protein"/>
    <property type="match status" value="1"/>
</dbReference>
<dbReference type="STRING" id="1716141.STSP_46240"/>
<organism evidence="2 3">
    <name type="scientific">Streptomyces jeddahensis</name>
    <dbReference type="NCBI Taxonomy" id="1716141"/>
    <lineage>
        <taxon>Bacteria</taxon>
        <taxon>Bacillati</taxon>
        <taxon>Actinomycetota</taxon>
        <taxon>Actinomycetes</taxon>
        <taxon>Kitasatosporales</taxon>
        <taxon>Streptomycetaceae</taxon>
        <taxon>Streptomyces</taxon>
    </lineage>
</organism>
<evidence type="ECO:0000313" key="3">
    <source>
        <dbReference type="Proteomes" id="UP000077381"/>
    </source>
</evidence>
<sequence length="106" mass="11877">MGNTPNKRQSQPGAAADDLPGPMEVLRNARAQLEELTGMAAESVSSFERTDDGWKLDIEVLELPRVPDTMSLLASYEVDLDPWGELQGYRRVRRYERGRADRSGGR</sequence>
<dbReference type="RefSeq" id="WP_067281151.1">
    <property type="nucleotide sequence ID" value="NZ_LOHS01000096.1"/>
</dbReference>
<name>A0A177HN56_9ACTN</name>
<dbReference type="AlphaFoldDB" id="A0A177HN56"/>
<evidence type="ECO:0000256" key="1">
    <source>
        <dbReference type="SAM" id="MobiDB-lite"/>
    </source>
</evidence>
<dbReference type="EMBL" id="LOHS01000096">
    <property type="protein sequence ID" value="OAH12049.1"/>
    <property type="molecule type" value="Genomic_DNA"/>
</dbReference>
<keyword evidence="3" id="KW-1185">Reference proteome</keyword>
<protein>
    <submittedName>
        <fullName evidence="2">Gas vesicle synthesis protein GvpO</fullName>
    </submittedName>
</protein>
<dbReference type="InterPro" id="IPR008634">
    <property type="entry name" value="Gas-vesicle_GvpO"/>
</dbReference>